<evidence type="ECO:0000313" key="3">
    <source>
        <dbReference type="Proteomes" id="UP000030960"/>
    </source>
</evidence>
<dbReference type="GO" id="GO:0005840">
    <property type="term" value="C:ribosome"/>
    <property type="evidence" value="ECO:0007669"/>
    <property type="project" value="UniProtKB-KW"/>
</dbReference>
<dbReference type="AlphaFoldDB" id="A0A0B3S2D5"/>
<keyword evidence="2" id="KW-0689">Ribosomal protein</keyword>
<dbReference type="Proteomes" id="UP000030960">
    <property type="component" value="Unassembled WGS sequence"/>
</dbReference>
<keyword evidence="2" id="KW-0687">Ribonucleoprotein</keyword>
<keyword evidence="3" id="KW-1185">Reference proteome</keyword>
<gene>
    <name evidence="2" type="ORF">OA50_02124</name>
</gene>
<keyword evidence="1" id="KW-0732">Signal</keyword>
<protein>
    <submittedName>
        <fullName evidence="2">50S ribosomal protein L19</fullName>
    </submittedName>
</protein>
<feature type="chain" id="PRO_5002081491" evidence="1">
    <location>
        <begin position="19"/>
        <end position="111"/>
    </location>
</feature>
<evidence type="ECO:0000256" key="1">
    <source>
        <dbReference type="SAM" id="SignalP"/>
    </source>
</evidence>
<accession>A0A0B3S2D5</accession>
<organism evidence="2 3">
    <name type="scientific">Mameliella alba</name>
    <dbReference type="NCBI Taxonomy" id="561184"/>
    <lineage>
        <taxon>Bacteria</taxon>
        <taxon>Pseudomonadati</taxon>
        <taxon>Pseudomonadota</taxon>
        <taxon>Alphaproteobacteria</taxon>
        <taxon>Rhodobacterales</taxon>
        <taxon>Roseobacteraceae</taxon>
        <taxon>Mameliella</taxon>
    </lineage>
</organism>
<name>A0A0B3S2D5_9RHOB</name>
<proteinExistence type="predicted"/>
<evidence type="ECO:0000313" key="2">
    <source>
        <dbReference type="EMBL" id="KHQ53098.1"/>
    </source>
</evidence>
<dbReference type="STRING" id="561184.SAMN05216376_10693"/>
<dbReference type="OrthoDB" id="7678944at2"/>
<comment type="caution">
    <text evidence="2">The sequence shown here is derived from an EMBL/GenBank/DDBJ whole genome shotgun (WGS) entry which is preliminary data.</text>
</comment>
<feature type="signal peptide" evidence="1">
    <location>
        <begin position="1"/>
        <end position="18"/>
    </location>
</feature>
<sequence length="111" mass="12143">MRLVPALSLCLLAMPALAWEHTVEWRFQGPEIAGFRVISPDFDEDPEMLEVSLSHQHHGDTIITIEADNGLGECTDTLSYAQGNPFVTVVLTANLNAQTMNGTTLAQCSTR</sequence>
<dbReference type="EMBL" id="JSUQ01000008">
    <property type="protein sequence ID" value="KHQ53098.1"/>
    <property type="molecule type" value="Genomic_DNA"/>
</dbReference>
<reference evidence="2 3" key="1">
    <citation type="submission" date="2014-10" db="EMBL/GenBank/DDBJ databases">
        <title>Genome sequence of Ponticoccus sp. strain UMTAT08 isolated from clonal culture of toxic dinoflagellate Alexandrium tamiyavanichii.</title>
        <authorList>
            <person name="Gan H.Y."/>
            <person name="Muhd D.-D."/>
            <person name="Mohd Noor M.E."/>
            <person name="Yeong Y.S."/>
            <person name="Usup G."/>
        </authorList>
    </citation>
    <scope>NUCLEOTIDE SEQUENCE [LARGE SCALE GENOMIC DNA]</scope>
    <source>
        <strain evidence="2 3">UMTAT08</strain>
    </source>
</reference>
<dbReference type="RefSeq" id="WP_043140795.1">
    <property type="nucleotide sequence ID" value="NZ_JSUQ01000008.1"/>
</dbReference>